<evidence type="ECO:0000256" key="1">
    <source>
        <dbReference type="ARBA" id="ARBA00006336"/>
    </source>
</evidence>
<reference evidence="3 4" key="1">
    <citation type="submission" date="2021-02" db="EMBL/GenBank/DDBJ databases">
        <title>Variation within the Batrachochytrium salamandrivorans European outbreak.</title>
        <authorList>
            <person name="Kelly M."/>
            <person name="Pasmans F."/>
            <person name="Shea T.P."/>
            <person name="Munoz J.F."/>
            <person name="Carranza S."/>
            <person name="Cuomo C.A."/>
            <person name="Martel A."/>
        </authorList>
    </citation>
    <scope>NUCLEOTIDE SEQUENCE [LARGE SCALE GENOMIC DNA]</scope>
    <source>
        <strain evidence="3 4">AMFP18/2</strain>
    </source>
</reference>
<evidence type="ECO:0000313" key="4">
    <source>
        <dbReference type="Proteomes" id="UP001648503"/>
    </source>
</evidence>
<dbReference type="EMBL" id="JAFCIX010000029">
    <property type="protein sequence ID" value="KAH6600657.1"/>
    <property type="molecule type" value="Genomic_DNA"/>
</dbReference>
<dbReference type="InterPro" id="IPR050993">
    <property type="entry name" value="Isochorismatase_domain"/>
</dbReference>
<protein>
    <recommendedName>
        <fullName evidence="2">Isochorismatase-like domain-containing protein</fullName>
    </recommendedName>
</protein>
<sequence>MFATILNTARQPTTAVMSTGVCTRSISKLATPLPQSTAFFLCDVQERFRPHIWQYPHVIATASKMVQASKILNIPLIVTEHVPKTFGSTVSELDISTAFCCLPKTKFSMWTDEVRDLVVHKLHTKSAVLFGIESHVCVTQTALDLLRNDIAVYVLADGVSSMNKSEVKIAMERLRKAGATITSSESILFEMLVDSTHADFKAISGLVKTTKGTTTAALEVLGPNL</sequence>
<feature type="domain" description="Isochorismatase-like" evidence="2">
    <location>
        <begin position="37"/>
        <end position="185"/>
    </location>
</feature>
<name>A0ABQ8FM82_9FUNG</name>
<dbReference type="Gene3D" id="3.40.50.850">
    <property type="entry name" value="Isochorismatase-like"/>
    <property type="match status" value="1"/>
</dbReference>
<dbReference type="InterPro" id="IPR036380">
    <property type="entry name" value="Isochorismatase-like_sf"/>
</dbReference>
<dbReference type="Pfam" id="PF00857">
    <property type="entry name" value="Isochorismatase"/>
    <property type="match status" value="1"/>
</dbReference>
<dbReference type="InterPro" id="IPR000868">
    <property type="entry name" value="Isochorismatase-like_dom"/>
</dbReference>
<gene>
    <name evidence="3" type="ORF">BASA50_002117</name>
</gene>
<evidence type="ECO:0000313" key="3">
    <source>
        <dbReference type="EMBL" id="KAH6600657.1"/>
    </source>
</evidence>
<evidence type="ECO:0000259" key="2">
    <source>
        <dbReference type="Pfam" id="PF00857"/>
    </source>
</evidence>
<proteinExistence type="inferred from homology"/>
<comment type="caution">
    <text evidence="3">The sequence shown here is derived from an EMBL/GenBank/DDBJ whole genome shotgun (WGS) entry which is preliminary data.</text>
</comment>
<dbReference type="PANTHER" id="PTHR14119">
    <property type="entry name" value="HYDROLASE"/>
    <property type="match status" value="1"/>
</dbReference>
<accession>A0ABQ8FM82</accession>
<dbReference type="Proteomes" id="UP001648503">
    <property type="component" value="Unassembled WGS sequence"/>
</dbReference>
<comment type="similarity">
    <text evidence="1">Belongs to the isochorismatase family.</text>
</comment>
<organism evidence="3 4">
    <name type="scientific">Batrachochytrium salamandrivorans</name>
    <dbReference type="NCBI Taxonomy" id="1357716"/>
    <lineage>
        <taxon>Eukaryota</taxon>
        <taxon>Fungi</taxon>
        <taxon>Fungi incertae sedis</taxon>
        <taxon>Chytridiomycota</taxon>
        <taxon>Chytridiomycota incertae sedis</taxon>
        <taxon>Chytridiomycetes</taxon>
        <taxon>Rhizophydiales</taxon>
        <taxon>Rhizophydiales incertae sedis</taxon>
        <taxon>Batrachochytrium</taxon>
    </lineage>
</organism>
<dbReference type="SUPFAM" id="SSF52499">
    <property type="entry name" value="Isochorismatase-like hydrolases"/>
    <property type="match status" value="1"/>
</dbReference>
<keyword evidence="4" id="KW-1185">Reference proteome</keyword>
<dbReference type="PANTHER" id="PTHR14119:SF3">
    <property type="entry name" value="ISOCHORISMATASE DOMAIN-CONTAINING PROTEIN 2"/>
    <property type="match status" value="1"/>
</dbReference>